<evidence type="ECO:0000256" key="1">
    <source>
        <dbReference type="SAM" id="SignalP"/>
    </source>
</evidence>
<dbReference type="KEGG" id="msei:MSEDJ_50220"/>
<protein>
    <recommendedName>
        <fullName evidence="4">Secreted protein</fullName>
    </recommendedName>
</protein>
<gene>
    <name evidence="2" type="ORF">MSEDJ_50220</name>
</gene>
<keyword evidence="3" id="KW-1185">Reference proteome</keyword>
<reference evidence="2 3" key="1">
    <citation type="journal article" date="2019" name="Emerg. Microbes Infect.">
        <title>Comprehensive subspecies identification of 175 nontuberculous mycobacteria species based on 7547 genomic profiles.</title>
        <authorList>
            <person name="Matsumoto Y."/>
            <person name="Kinjo T."/>
            <person name="Motooka D."/>
            <person name="Nabeya D."/>
            <person name="Jung N."/>
            <person name="Uechi K."/>
            <person name="Horii T."/>
            <person name="Iida T."/>
            <person name="Fujita J."/>
            <person name="Nakamura S."/>
        </authorList>
    </citation>
    <scope>NUCLEOTIDE SEQUENCE [LARGE SCALE GENOMIC DNA]</scope>
    <source>
        <strain evidence="2 3">JCM 17899</strain>
    </source>
</reference>
<dbReference type="AlphaFoldDB" id="A0A7I7QYD4"/>
<evidence type="ECO:0000313" key="2">
    <source>
        <dbReference type="EMBL" id="BBY30926.1"/>
    </source>
</evidence>
<evidence type="ECO:0000313" key="3">
    <source>
        <dbReference type="Proteomes" id="UP000467193"/>
    </source>
</evidence>
<feature type="signal peptide" evidence="1">
    <location>
        <begin position="1"/>
        <end position="41"/>
    </location>
</feature>
<proteinExistence type="predicted"/>
<dbReference type="EMBL" id="AP022588">
    <property type="protein sequence ID" value="BBY30926.1"/>
    <property type="molecule type" value="Genomic_DNA"/>
</dbReference>
<dbReference type="Proteomes" id="UP000467193">
    <property type="component" value="Chromosome"/>
</dbReference>
<evidence type="ECO:0008006" key="4">
    <source>
        <dbReference type="Google" id="ProtNLM"/>
    </source>
</evidence>
<accession>A0A7I7QYD4</accession>
<organism evidence="2 3">
    <name type="scientific">Mycolicibacterium sediminis</name>
    <dbReference type="NCBI Taxonomy" id="1286180"/>
    <lineage>
        <taxon>Bacteria</taxon>
        <taxon>Bacillati</taxon>
        <taxon>Actinomycetota</taxon>
        <taxon>Actinomycetes</taxon>
        <taxon>Mycobacteriales</taxon>
        <taxon>Mycobacteriaceae</taxon>
        <taxon>Mycolicibacterium</taxon>
    </lineage>
</organism>
<keyword evidence="1" id="KW-0732">Signal</keyword>
<feature type="chain" id="PRO_5029568439" description="Secreted protein" evidence="1">
    <location>
        <begin position="42"/>
        <end position="177"/>
    </location>
</feature>
<sequence length="177" mass="18779">MMGSRRRETAVATTAEATARGAGIAVALLLSATALAPTASAGEGPKMKVGNYEVANNRWNDHSFVWSVTHSCGAPDCGTYFVDPVINPDDGNLNVIAIPRPLKSQRFQNTAYHQDGRYTVTVDVIDGVRCIGYNLPSHDVYSWDAVSLAGTITSTYDAGCLGAPGGTSTYDFSLIPF</sequence>
<name>A0A7I7QYD4_9MYCO</name>